<dbReference type="RefSeq" id="WP_200317959.1">
    <property type="nucleotide sequence ID" value="NZ_JAENJH010000002.1"/>
</dbReference>
<evidence type="ECO:0000313" key="1">
    <source>
        <dbReference type="EMBL" id="MBK1785086.1"/>
    </source>
</evidence>
<proteinExistence type="predicted"/>
<comment type="caution">
    <text evidence="1">The sequence shown here is derived from an EMBL/GenBank/DDBJ whole genome shotgun (WGS) entry which is preliminary data.</text>
</comment>
<dbReference type="InterPro" id="IPR036102">
    <property type="entry name" value="OsmC/Ohrsf"/>
</dbReference>
<dbReference type="Gene3D" id="3.30.300.20">
    <property type="match status" value="1"/>
</dbReference>
<dbReference type="AlphaFoldDB" id="A0A934QRW9"/>
<protein>
    <submittedName>
        <fullName evidence="1">OsmC family protein</fullName>
    </submittedName>
</protein>
<dbReference type="InterPro" id="IPR015946">
    <property type="entry name" value="KH_dom-like_a/b"/>
</dbReference>
<dbReference type="EMBL" id="JAENJH010000002">
    <property type="protein sequence ID" value="MBK1785086.1"/>
    <property type="molecule type" value="Genomic_DNA"/>
</dbReference>
<accession>A0A934QRW9</accession>
<evidence type="ECO:0000313" key="2">
    <source>
        <dbReference type="Proteomes" id="UP000635245"/>
    </source>
</evidence>
<dbReference type="InterPro" id="IPR052707">
    <property type="entry name" value="OsmC_Ohr_Peroxiredoxin"/>
</dbReference>
<keyword evidence="2" id="KW-1185">Reference proteome</keyword>
<dbReference type="InterPro" id="IPR003718">
    <property type="entry name" value="OsmC/Ohr_fam"/>
</dbReference>
<dbReference type="Proteomes" id="UP000635245">
    <property type="component" value="Unassembled WGS sequence"/>
</dbReference>
<name>A0A934QRW9_9PSEU</name>
<sequence>MGHREHSYALTVRWTGNQGSGTSSYRAYSRDHDISAEGKPVLAGSADPAFRGDPGRWNPEELLVAALSECHMLWFLGLCSQAGVVVTDYVDEAAGTMAEQAGGAGEFTEVVLRPTVTVAEQDMVERAAELHAAAHEKCFIARSVNFPVKHEPTTVLAR</sequence>
<gene>
    <name evidence="1" type="ORF">JHE00_12190</name>
</gene>
<reference evidence="1" key="1">
    <citation type="submission" date="2020-12" db="EMBL/GenBank/DDBJ databases">
        <title>Prauserella sp. ASG 168, a novel actinomycete isolated from cave rock.</title>
        <authorList>
            <person name="Suriyachadkun C."/>
        </authorList>
    </citation>
    <scope>NUCLEOTIDE SEQUENCE</scope>
    <source>
        <strain evidence="1">ASG 168</strain>
    </source>
</reference>
<dbReference type="PANTHER" id="PTHR42830:SF2">
    <property type="entry name" value="OSMC_OHR FAMILY PROTEIN"/>
    <property type="match status" value="1"/>
</dbReference>
<dbReference type="Pfam" id="PF02566">
    <property type="entry name" value="OsmC"/>
    <property type="match status" value="1"/>
</dbReference>
<dbReference type="SUPFAM" id="SSF82784">
    <property type="entry name" value="OsmC-like"/>
    <property type="match status" value="1"/>
</dbReference>
<dbReference type="PANTHER" id="PTHR42830">
    <property type="entry name" value="OSMOTICALLY INDUCIBLE FAMILY PROTEIN"/>
    <property type="match status" value="1"/>
</dbReference>
<organism evidence="1 2">
    <name type="scientific">Prauserella cavernicola</name>
    <dbReference type="NCBI Taxonomy" id="2800127"/>
    <lineage>
        <taxon>Bacteria</taxon>
        <taxon>Bacillati</taxon>
        <taxon>Actinomycetota</taxon>
        <taxon>Actinomycetes</taxon>
        <taxon>Pseudonocardiales</taxon>
        <taxon>Pseudonocardiaceae</taxon>
        <taxon>Prauserella</taxon>
    </lineage>
</organism>